<dbReference type="Gene3D" id="1.10.472.170">
    <property type="match status" value="1"/>
</dbReference>
<feature type="domain" description="TFIIB-type" evidence="3">
    <location>
        <begin position="5"/>
        <end position="36"/>
    </location>
</feature>
<evidence type="ECO:0000256" key="2">
    <source>
        <dbReference type="SAM" id="MobiDB-lite"/>
    </source>
</evidence>
<evidence type="ECO:0000256" key="1">
    <source>
        <dbReference type="PROSITE-ProRule" id="PRU00469"/>
    </source>
</evidence>
<feature type="region of interest" description="Disordered" evidence="2">
    <location>
        <begin position="42"/>
        <end position="69"/>
    </location>
</feature>
<keyword evidence="1" id="KW-0862">Zinc</keyword>
<dbReference type="EMBL" id="KF900440">
    <property type="protein sequence ID" value="AIE95103.1"/>
    <property type="molecule type" value="Genomic_DNA"/>
</dbReference>
<dbReference type="SUPFAM" id="SSF57783">
    <property type="entry name" value="Zinc beta-ribbon"/>
    <property type="match status" value="1"/>
</dbReference>
<sequence>MTGNNMTKCTECSSRDLDLDERRGEVVCNDCGTVLDANQIDAGHPSGQVGENAHMSAQRNDSVGGRTTRRTHFDRGEARRNGLGNIIRPDQRAHSQRNVRANDILDEIRRLSGSDDVAKACIPFLKKCYTKDGEGDGHGKLPLNQMRFIGSKPTDEGKDATYIIRVSAIATMRVVSELGSIPYQYWQQDADRLGLERKDVTETARLIKTRLVNLFRDHASTIDPRVGMRNLRRNTIEAFEQKLRDYIRQHNVQHAEKLLKWFTERVRVLDSDGEGPMAQEKPRMLLAMVTICGVELFDDVKMTKKSIAEEIFNLTVGGVNSRLKGEQHGMTKKQFIKKFSGGANTA</sequence>
<evidence type="ECO:0000313" key="4">
    <source>
        <dbReference type="EMBL" id="AIE95103.1"/>
    </source>
</evidence>
<dbReference type="GO" id="GO:0008270">
    <property type="term" value="F:zinc ion binding"/>
    <property type="evidence" value="ECO:0007669"/>
    <property type="project" value="UniProtKB-KW"/>
</dbReference>
<accession>A0A075FUR9</accession>
<dbReference type="PROSITE" id="PS51134">
    <property type="entry name" value="ZF_TFIIB"/>
    <property type="match status" value="1"/>
</dbReference>
<keyword evidence="1" id="KW-0479">Metal-binding</keyword>
<name>A0A075FUR9_9EURY</name>
<organism evidence="4">
    <name type="scientific">uncultured marine group II/III euryarchaeote AD1000_57_F12</name>
    <dbReference type="NCBI Taxonomy" id="1457788"/>
    <lineage>
        <taxon>Archaea</taxon>
        <taxon>Methanobacteriati</taxon>
        <taxon>Methanobacteriota</taxon>
        <taxon>environmental samples</taxon>
    </lineage>
</organism>
<dbReference type="AlphaFoldDB" id="A0A075FUR9"/>
<protein>
    <recommendedName>
        <fullName evidence="3">TFIIB-type domain-containing protein</fullName>
    </recommendedName>
</protein>
<reference evidence="4" key="1">
    <citation type="journal article" date="2014" name="Genome Biol. Evol.">
        <title>Pangenome evidence for extensive interdomain horizontal transfer affecting lineage core and shell genes in uncultured planktonic thaumarchaeota and euryarchaeota.</title>
        <authorList>
            <person name="Deschamps P."/>
            <person name="Zivanovic Y."/>
            <person name="Moreira D."/>
            <person name="Rodriguez-Valera F."/>
            <person name="Lopez-Garcia P."/>
        </authorList>
    </citation>
    <scope>NUCLEOTIDE SEQUENCE</scope>
</reference>
<proteinExistence type="predicted"/>
<dbReference type="Pfam" id="PF08271">
    <property type="entry name" value="Zn_Ribbon_TF"/>
    <property type="match status" value="1"/>
</dbReference>
<keyword evidence="1" id="KW-0863">Zinc-finger</keyword>
<dbReference type="InterPro" id="IPR013137">
    <property type="entry name" value="Znf_TFIIB"/>
</dbReference>
<evidence type="ECO:0000259" key="3">
    <source>
        <dbReference type="PROSITE" id="PS51134"/>
    </source>
</evidence>